<dbReference type="Gene3D" id="1.10.10.10">
    <property type="entry name" value="Winged helix-like DNA-binding domain superfamily/Winged helix DNA-binding domain"/>
    <property type="match status" value="1"/>
</dbReference>
<dbReference type="GO" id="GO:0048476">
    <property type="term" value="C:Holliday junction resolvase complex"/>
    <property type="evidence" value="ECO:0007669"/>
    <property type="project" value="UniProtKB-UniRule"/>
</dbReference>
<keyword evidence="9 16" id="KW-0378">Hydrolase</keyword>
<keyword evidence="11 16" id="KW-0233">DNA recombination</keyword>
<dbReference type="InterPro" id="IPR042530">
    <property type="entry name" value="EME1/EME2_C"/>
</dbReference>
<dbReference type="InterPro" id="IPR033309">
    <property type="entry name" value="Mus81"/>
</dbReference>
<accession>A0A9W8DVH3</accession>
<dbReference type="GO" id="GO:0048257">
    <property type="term" value="F:3'-flap endonuclease activity"/>
    <property type="evidence" value="ECO:0007669"/>
    <property type="project" value="TreeGrafter"/>
</dbReference>
<dbReference type="FunFam" id="3.40.50.10130:FF:000005">
    <property type="entry name" value="crossover junction endonuclease MUS81 isoform X1"/>
    <property type="match status" value="1"/>
</dbReference>
<dbReference type="InterPro" id="IPR047417">
    <property type="entry name" value="WHD_MUS81"/>
</dbReference>
<dbReference type="GO" id="GO:0000727">
    <property type="term" value="P:double-strand break repair via break-induced replication"/>
    <property type="evidence" value="ECO:0007669"/>
    <property type="project" value="UniProtKB-UniRule"/>
</dbReference>
<evidence type="ECO:0000256" key="14">
    <source>
        <dbReference type="ARBA" id="ARBA00023254"/>
    </source>
</evidence>
<evidence type="ECO:0000256" key="7">
    <source>
        <dbReference type="ARBA" id="ARBA00022759"/>
    </source>
</evidence>
<dbReference type="GO" id="GO:0005634">
    <property type="term" value="C:nucleus"/>
    <property type="evidence" value="ECO:0007669"/>
    <property type="project" value="UniProtKB-SubCell"/>
</dbReference>
<evidence type="ECO:0000256" key="10">
    <source>
        <dbReference type="ARBA" id="ARBA00022842"/>
    </source>
</evidence>
<keyword evidence="6 16" id="KW-0479">Metal-binding</keyword>
<comment type="subunit">
    <text evidence="16">Interacts with EME1.</text>
</comment>
<feature type="region of interest" description="Disordered" evidence="17">
    <location>
        <begin position="266"/>
        <end position="299"/>
    </location>
</feature>
<comment type="cofactor">
    <cofactor evidence="1 16">
        <name>Mg(2+)</name>
        <dbReference type="ChEBI" id="CHEBI:18420"/>
    </cofactor>
</comment>
<comment type="subcellular location">
    <subcellularLocation>
        <location evidence="2 16">Nucleus</location>
    </subcellularLocation>
</comment>
<evidence type="ECO:0000256" key="8">
    <source>
        <dbReference type="ARBA" id="ARBA00022763"/>
    </source>
</evidence>
<feature type="domain" description="ERCC4" evidence="18">
    <location>
        <begin position="322"/>
        <end position="433"/>
    </location>
</feature>
<dbReference type="CDD" id="cd21036">
    <property type="entry name" value="WH_MUS81"/>
    <property type="match status" value="1"/>
</dbReference>
<dbReference type="OrthoDB" id="5963188at2759"/>
<dbReference type="SUPFAM" id="SSF52980">
    <property type="entry name" value="Restriction endonuclease-like"/>
    <property type="match status" value="1"/>
</dbReference>
<evidence type="ECO:0000313" key="20">
    <source>
        <dbReference type="Proteomes" id="UP001150569"/>
    </source>
</evidence>
<dbReference type="Pfam" id="PF21136">
    <property type="entry name" value="WHD_MUS81"/>
    <property type="match status" value="1"/>
</dbReference>
<protein>
    <recommendedName>
        <fullName evidence="4 16">Crossover junction endonuclease MUS81</fullName>
        <ecNumber evidence="16">3.1.22.-</ecNumber>
    </recommendedName>
</protein>
<dbReference type="Pfam" id="PF02732">
    <property type="entry name" value="ERCC4"/>
    <property type="match status" value="1"/>
</dbReference>
<dbReference type="EC" id="3.1.22.-" evidence="16"/>
<evidence type="ECO:0000256" key="2">
    <source>
        <dbReference type="ARBA" id="ARBA00004123"/>
    </source>
</evidence>
<dbReference type="Gene3D" id="3.40.50.10130">
    <property type="match status" value="1"/>
</dbReference>
<gene>
    <name evidence="19" type="primary">MUS81_2</name>
    <name evidence="19" type="ORF">IWQ60_007216</name>
</gene>
<keyword evidence="12 16" id="KW-0234">DNA repair</keyword>
<evidence type="ECO:0000256" key="16">
    <source>
        <dbReference type="RuleBase" id="RU369042"/>
    </source>
</evidence>
<evidence type="ECO:0000259" key="18">
    <source>
        <dbReference type="SMART" id="SM00891"/>
    </source>
</evidence>
<dbReference type="AlphaFoldDB" id="A0A9W8DVH3"/>
<comment type="caution">
    <text evidence="19">The sequence shown here is derived from an EMBL/GenBank/DDBJ whole genome shotgun (WGS) entry which is preliminary data.</text>
</comment>
<keyword evidence="13 16" id="KW-0539">Nucleus</keyword>
<dbReference type="EMBL" id="JANBPT010000469">
    <property type="protein sequence ID" value="KAJ1919574.1"/>
    <property type="molecule type" value="Genomic_DNA"/>
</dbReference>
<dbReference type="PANTHER" id="PTHR13451">
    <property type="entry name" value="CLASS II CROSSOVER JUNCTION ENDONUCLEASE MUS81"/>
    <property type="match status" value="1"/>
</dbReference>
<dbReference type="InterPro" id="IPR011335">
    <property type="entry name" value="Restrct_endonuc-II-like"/>
</dbReference>
<dbReference type="FunFam" id="1.10.150.110:FF:000001">
    <property type="entry name" value="Putative Crossover junction endonuclease MUS81"/>
    <property type="match status" value="1"/>
</dbReference>
<dbReference type="InterPro" id="IPR010996">
    <property type="entry name" value="HHH_MUS81"/>
</dbReference>
<dbReference type="InterPro" id="IPR027421">
    <property type="entry name" value="DNA_pol_lamdba_lyase_dom_sf"/>
</dbReference>
<name>A0A9W8DVH3_9FUNG</name>
<evidence type="ECO:0000313" key="19">
    <source>
        <dbReference type="EMBL" id="KAJ1919574.1"/>
    </source>
</evidence>
<dbReference type="SMART" id="SM00891">
    <property type="entry name" value="ERCC4"/>
    <property type="match status" value="1"/>
</dbReference>
<dbReference type="InterPro" id="IPR036388">
    <property type="entry name" value="WH-like_DNA-bd_sf"/>
</dbReference>
<keyword evidence="10 16" id="KW-0460">Magnesium</keyword>
<dbReference type="CDD" id="cd20074">
    <property type="entry name" value="XPF_nuclease_Mus81"/>
    <property type="match status" value="1"/>
</dbReference>
<evidence type="ECO:0000256" key="13">
    <source>
        <dbReference type="ARBA" id="ARBA00023242"/>
    </source>
</evidence>
<organism evidence="19 20">
    <name type="scientific">Tieghemiomyces parasiticus</name>
    <dbReference type="NCBI Taxonomy" id="78921"/>
    <lineage>
        <taxon>Eukaryota</taxon>
        <taxon>Fungi</taxon>
        <taxon>Fungi incertae sedis</taxon>
        <taxon>Zoopagomycota</taxon>
        <taxon>Kickxellomycotina</taxon>
        <taxon>Dimargaritomycetes</taxon>
        <taxon>Dimargaritales</taxon>
        <taxon>Dimargaritaceae</taxon>
        <taxon>Tieghemiomyces</taxon>
    </lineage>
</organism>
<evidence type="ECO:0000256" key="5">
    <source>
        <dbReference type="ARBA" id="ARBA00022722"/>
    </source>
</evidence>
<evidence type="ECO:0000256" key="9">
    <source>
        <dbReference type="ARBA" id="ARBA00022801"/>
    </source>
</evidence>
<sequence>MASQTAPVTCANPLFLKWVNGWLREARQRNSRLQHVYRRAYDSLSECTEVLQTAQEAKRLKGIGDALATKLQARLDQHLTEIGQVPAEPAVSGPGSPATDVVAPVAAAPAPRRRRTTNYVPRYRSGAFAILLALHVLTHRERRRARGDGMDHETWLSKFAIVEVAKHFCDATFDLSARGGAYSAWSAMKALVDKELVYRFGTATDYALSEDGESLALQMLSVTQERDPNFATTLEDIGFDALDDEITADPPTALIGPGPLCTPAQLATDPGRPPRPPGLTAPSRRPFLVPHAPTQSDEPPILTSDGQAITPTAFPAGAYQIFLVLDSREIRSRTDRDFIRVELENRGVPVLIRNLELGDIMWVARPYSCTDADEELFLGYIVERKRMDDLVASIRDGRYKEQKVYSDEVGASSNSRLRSCGAEHVTYLVEGSHAEEERRIGTNAIQTVLSETQVLHGFAMKRTASLEATLDYLGRVTAQIQAKFQDRTLHQIPASHVDRTTYPSLKRDLQTRYPDRIWCISYRALSHIASKSGHLTLGDLFVKMLMTVKGMSAEKALHLSRRYPTPISFIEALEAESDEESRARVILDCGSAALARRKVGPTLAAKLAETWTLPTYP</sequence>
<comment type="function">
    <text evidence="15 16">Interacts with EME1 to form a DNA structure-specific endonuclease with substrate preference for branched DNA structures with a 5'-end at the branch nick. Typical substrates include 3'-flap structures, D-loops, replication forks and nicked Holliday junctions. May be required in mitosis for the processing of stalled or collapsed replication fork intermediates. May be required in meiosis for the repair of meiosis-specific double strand breaks subsequent to single-end invasion (SEI).</text>
</comment>
<evidence type="ECO:0000256" key="3">
    <source>
        <dbReference type="ARBA" id="ARBA00010015"/>
    </source>
</evidence>
<dbReference type="Gene3D" id="1.10.150.670">
    <property type="entry name" value="Crossover junction endonuclease EME1, DNA-binding domain"/>
    <property type="match status" value="1"/>
</dbReference>
<dbReference type="SUPFAM" id="SSF47802">
    <property type="entry name" value="DNA polymerase beta, N-terminal domain-like"/>
    <property type="match status" value="1"/>
</dbReference>
<evidence type="ECO:0000256" key="6">
    <source>
        <dbReference type="ARBA" id="ARBA00022723"/>
    </source>
</evidence>
<evidence type="ECO:0000256" key="1">
    <source>
        <dbReference type="ARBA" id="ARBA00001946"/>
    </source>
</evidence>
<keyword evidence="5 16" id="KW-0540">Nuclease</keyword>
<dbReference type="InterPro" id="IPR006166">
    <property type="entry name" value="ERCC4_domain"/>
</dbReference>
<evidence type="ECO:0000256" key="12">
    <source>
        <dbReference type="ARBA" id="ARBA00023204"/>
    </source>
</evidence>
<keyword evidence="7 16" id="KW-0255">Endonuclease</keyword>
<reference evidence="19" key="1">
    <citation type="submission" date="2022-07" db="EMBL/GenBank/DDBJ databases">
        <title>Phylogenomic reconstructions and comparative analyses of Kickxellomycotina fungi.</title>
        <authorList>
            <person name="Reynolds N.K."/>
            <person name="Stajich J.E."/>
            <person name="Barry K."/>
            <person name="Grigoriev I.V."/>
            <person name="Crous P."/>
            <person name="Smith M.E."/>
        </authorList>
    </citation>
    <scope>NUCLEOTIDE SEQUENCE</scope>
    <source>
        <strain evidence="19">RSA 861</strain>
    </source>
</reference>
<dbReference type="Gene3D" id="1.10.150.110">
    <property type="entry name" value="DNA polymerase beta, N-terminal domain-like"/>
    <property type="match status" value="1"/>
</dbReference>
<dbReference type="GO" id="GO:0000712">
    <property type="term" value="P:resolution of meiotic recombination intermediates"/>
    <property type="evidence" value="ECO:0007669"/>
    <property type="project" value="TreeGrafter"/>
</dbReference>
<evidence type="ECO:0000256" key="15">
    <source>
        <dbReference type="ARBA" id="ARBA00058015"/>
    </source>
</evidence>
<dbReference type="GO" id="GO:0031297">
    <property type="term" value="P:replication fork processing"/>
    <property type="evidence" value="ECO:0007669"/>
    <property type="project" value="UniProtKB-ARBA"/>
</dbReference>
<dbReference type="Pfam" id="PF14716">
    <property type="entry name" value="HHH_8"/>
    <property type="match status" value="1"/>
</dbReference>
<dbReference type="GO" id="GO:0008821">
    <property type="term" value="F:crossover junction DNA endonuclease activity"/>
    <property type="evidence" value="ECO:0007669"/>
    <property type="project" value="UniProtKB-UniRule"/>
</dbReference>
<dbReference type="Proteomes" id="UP001150569">
    <property type="component" value="Unassembled WGS sequence"/>
</dbReference>
<dbReference type="GO" id="GO:0003677">
    <property type="term" value="F:DNA binding"/>
    <property type="evidence" value="ECO:0007669"/>
    <property type="project" value="UniProtKB-UniRule"/>
</dbReference>
<proteinExistence type="inferred from homology"/>
<keyword evidence="20" id="KW-1185">Reference proteome</keyword>
<keyword evidence="8 16" id="KW-0227">DNA damage</keyword>
<dbReference type="InterPro" id="IPR047416">
    <property type="entry name" value="XPF_nuclease_Mus81"/>
</dbReference>
<dbReference type="GO" id="GO:0046872">
    <property type="term" value="F:metal ion binding"/>
    <property type="evidence" value="ECO:0007669"/>
    <property type="project" value="UniProtKB-UniRule"/>
</dbReference>
<evidence type="ECO:0000256" key="11">
    <source>
        <dbReference type="ARBA" id="ARBA00023172"/>
    </source>
</evidence>
<evidence type="ECO:0000256" key="17">
    <source>
        <dbReference type="SAM" id="MobiDB-lite"/>
    </source>
</evidence>
<comment type="similarity">
    <text evidence="3 16">Belongs to the XPF family.</text>
</comment>
<keyword evidence="14" id="KW-0469">Meiosis</keyword>
<dbReference type="PANTHER" id="PTHR13451:SF0">
    <property type="entry name" value="CROSSOVER JUNCTION ENDONUCLEASE MUS81"/>
    <property type="match status" value="1"/>
</dbReference>
<dbReference type="GO" id="GO:0006308">
    <property type="term" value="P:DNA catabolic process"/>
    <property type="evidence" value="ECO:0007669"/>
    <property type="project" value="UniProtKB-UniRule"/>
</dbReference>
<dbReference type="GO" id="GO:0031573">
    <property type="term" value="P:mitotic intra-S DNA damage checkpoint signaling"/>
    <property type="evidence" value="ECO:0007669"/>
    <property type="project" value="TreeGrafter"/>
</dbReference>
<evidence type="ECO:0000256" key="4">
    <source>
        <dbReference type="ARBA" id="ARBA00017114"/>
    </source>
</evidence>